<evidence type="ECO:0000313" key="3">
    <source>
        <dbReference type="EMBL" id="MFC4913031.1"/>
    </source>
</evidence>
<dbReference type="EMBL" id="JBHSIT010000014">
    <property type="protein sequence ID" value="MFC4913031.1"/>
    <property type="molecule type" value="Genomic_DNA"/>
</dbReference>
<accession>A0ABV9UB00</accession>
<evidence type="ECO:0000256" key="2">
    <source>
        <dbReference type="SAM" id="SignalP"/>
    </source>
</evidence>
<keyword evidence="2" id="KW-0732">Signal</keyword>
<dbReference type="RefSeq" id="WP_378263540.1">
    <property type="nucleotide sequence ID" value="NZ_JBHSIT010000014.1"/>
</dbReference>
<organism evidence="3 4">
    <name type="scientific">Actinomadura gamaensis</name>
    <dbReference type="NCBI Taxonomy" id="1763541"/>
    <lineage>
        <taxon>Bacteria</taxon>
        <taxon>Bacillati</taxon>
        <taxon>Actinomycetota</taxon>
        <taxon>Actinomycetes</taxon>
        <taxon>Streptosporangiales</taxon>
        <taxon>Thermomonosporaceae</taxon>
        <taxon>Actinomadura</taxon>
    </lineage>
</organism>
<dbReference type="Proteomes" id="UP001595872">
    <property type="component" value="Unassembled WGS sequence"/>
</dbReference>
<name>A0ABV9UB00_9ACTN</name>
<reference evidence="4" key="1">
    <citation type="journal article" date="2019" name="Int. J. Syst. Evol. Microbiol.">
        <title>The Global Catalogue of Microorganisms (GCM) 10K type strain sequencing project: providing services to taxonomists for standard genome sequencing and annotation.</title>
        <authorList>
            <consortium name="The Broad Institute Genomics Platform"/>
            <consortium name="The Broad Institute Genome Sequencing Center for Infectious Disease"/>
            <person name="Wu L."/>
            <person name="Ma J."/>
        </authorList>
    </citation>
    <scope>NUCLEOTIDE SEQUENCE [LARGE SCALE GENOMIC DNA]</scope>
    <source>
        <strain evidence="4">KLKA75</strain>
    </source>
</reference>
<feature type="signal peptide" evidence="2">
    <location>
        <begin position="1"/>
        <end position="27"/>
    </location>
</feature>
<comment type="caution">
    <text evidence="3">The sequence shown here is derived from an EMBL/GenBank/DDBJ whole genome shotgun (WGS) entry which is preliminary data.</text>
</comment>
<keyword evidence="4" id="KW-1185">Reference proteome</keyword>
<feature type="region of interest" description="Disordered" evidence="1">
    <location>
        <begin position="298"/>
        <end position="323"/>
    </location>
</feature>
<evidence type="ECO:0000313" key="4">
    <source>
        <dbReference type="Proteomes" id="UP001595872"/>
    </source>
</evidence>
<proteinExistence type="predicted"/>
<protein>
    <recommendedName>
        <fullName evidence="5">Carboxypeptidase regulatory-like domain-containing protein</fullName>
    </recommendedName>
</protein>
<evidence type="ECO:0000256" key="1">
    <source>
        <dbReference type="SAM" id="MobiDB-lite"/>
    </source>
</evidence>
<sequence>MRMRCIGVVLTATSVAAGALASGTAFASPARSGIATQIVDTAASTDHLDYDHRQVALSGRLVQRQADGTSVPLAGHTVRVFAGDRSHDKASTDAEGRFSVTVTNPGYRMLTVCSDLDATYAKGCADYQFTITSRPTRLSLNPLPTSSMLGSWVAVSGHAEVLTPAGWRPFIGVVGVEAPNSPVNNLTGMRVEADGRFSGRIQIRAGASWVATLYSDAYEYDRTNSTPPLPIRAIHPTGIWLYAPDNRLVPGRPFTFRVVTDVGRFSDAQSDTVVTWPLPDEPFRLYFRPDSGGPAKLIASGRTGRDGTVSITHTPKAGERGTWSARIDPSGDLAGGVSDNVHLDIRFATALRLSAKPDPVRKGRALTMRGTLLAPGGKALGKRTVKIYFQARGSKKWVGAATVRTDTHGAFSRTFTARQDGTWHAVFAGDTLDLPVYAADYVDVR</sequence>
<evidence type="ECO:0008006" key="5">
    <source>
        <dbReference type="Google" id="ProtNLM"/>
    </source>
</evidence>
<feature type="chain" id="PRO_5046242119" description="Carboxypeptidase regulatory-like domain-containing protein" evidence="2">
    <location>
        <begin position="28"/>
        <end position="445"/>
    </location>
</feature>
<gene>
    <name evidence="3" type="ORF">ACFPCY_37435</name>
</gene>